<evidence type="ECO:0000313" key="2">
    <source>
        <dbReference type="Proteomes" id="UP001162992"/>
    </source>
</evidence>
<reference evidence="2" key="1">
    <citation type="journal article" date="2024" name="Proc. Natl. Acad. Sci. U.S.A.">
        <title>Extraordinary preservation of gene collinearity over three hundred million years revealed in homosporous lycophytes.</title>
        <authorList>
            <person name="Li C."/>
            <person name="Wickell D."/>
            <person name="Kuo L.Y."/>
            <person name="Chen X."/>
            <person name="Nie B."/>
            <person name="Liao X."/>
            <person name="Peng D."/>
            <person name="Ji J."/>
            <person name="Jenkins J."/>
            <person name="Williams M."/>
            <person name="Shu S."/>
            <person name="Plott C."/>
            <person name="Barry K."/>
            <person name="Rajasekar S."/>
            <person name="Grimwood J."/>
            <person name="Han X."/>
            <person name="Sun S."/>
            <person name="Hou Z."/>
            <person name="He W."/>
            <person name="Dai G."/>
            <person name="Sun C."/>
            <person name="Schmutz J."/>
            <person name="Leebens-Mack J.H."/>
            <person name="Li F.W."/>
            <person name="Wang L."/>
        </authorList>
    </citation>
    <scope>NUCLEOTIDE SEQUENCE [LARGE SCALE GENOMIC DNA]</scope>
    <source>
        <strain evidence="2">cv. PW_Plant_1</strain>
    </source>
</reference>
<name>A0ACC2CK19_DIPCM</name>
<comment type="caution">
    <text evidence="1">The sequence shown here is derived from an EMBL/GenBank/DDBJ whole genome shotgun (WGS) entry which is preliminary data.</text>
</comment>
<proteinExistence type="predicted"/>
<gene>
    <name evidence="1" type="ORF">O6H91_10G102200</name>
</gene>
<sequence length="358" mass="41721">MHAYGMMDRFIWSNLPQDILDRVLVFLPLKSLLRLRCVCKRWNYLVDLPRFVTIRAEIAYQDPWLLMFKRQDYRVCRAFDESSRKWHRLALSFLPCKVTDAIATAAGLLCFGTEDPAVLIVCNPLTKNWKVLPPMRCEGSRGVIGLMVDRKMNTYSIIAARHFSHEYDRKTEVYDSRQNNWKVTGDLPPKTLLRRDTVYWNGVLYLLTAEPFTLLAYDFAKGTWSKVPASLPGSLTFSSLIVSHNVLFLVGGIGRNGISKFICIWRLEVARMEWKEVHRMPDMICKRFLALCYHNYEHISCVGQADLIYISCYTWPEAVVYRASQRSWRSVPRCPELPTRSSFGFNWFHFDPNYDVSV</sequence>
<organism evidence="1 2">
    <name type="scientific">Diphasiastrum complanatum</name>
    <name type="common">Issler's clubmoss</name>
    <name type="synonym">Lycopodium complanatum</name>
    <dbReference type="NCBI Taxonomy" id="34168"/>
    <lineage>
        <taxon>Eukaryota</taxon>
        <taxon>Viridiplantae</taxon>
        <taxon>Streptophyta</taxon>
        <taxon>Embryophyta</taxon>
        <taxon>Tracheophyta</taxon>
        <taxon>Lycopodiopsida</taxon>
        <taxon>Lycopodiales</taxon>
        <taxon>Lycopodiaceae</taxon>
        <taxon>Lycopodioideae</taxon>
        <taxon>Diphasiastrum</taxon>
    </lineage>
</organism>
<dbReference type="Proteomes" id="UP001162992">
    <property type="component" value="Chromosome 10"/>
</dbReference>
<accession>A0ACC2CK19</accession>
<keyword evidence="2" id="KW-1185">Reference proteome</keyword>
<dbReference type="EMBL" id="CM055101">
    <property type="protein sequence ID" value="KAJ7542351.1"/>
    <property type="molecule type" value="Genomic_DNA"/>
</dbReference>
<protein>
    <submittedName>
        <fullName evidence="1">Uncharacterized protein</fullName>
    </submittedName>
</protein>
<evidence type="ECO:0000313" key="1">
    <source>
        <dbReference type="EMBL" id="KAJ7542351.1"/>
    </source>
</evidence>